<reference evidence="3 5" key="1">
    <citation type="journal article" date="2022" name="bioRxiv">
        <title>Prophages regulate Shewanella fidelis 3313 motility and biofilm formation: implications for gut colonization dynamics in Ciona robusta.</title>
        <authorList>
            <person name="Natarajan O."/>
            <person name="Gibboney S.L."/>
            <person name="Young M.N."/>
            <person name="Lim S.J."/>
            <person name="Pluta N."/>
            <person name="Atkinson C.G."/>
            <person name="Leigh B.A."/>
            <person name="Liberti A."/>
            <person name="Kees E.D."/>
            <person name="Breitbart M."/>
            <person name="Gralnick J.A."/>
            <person name="Dishaw L.J."/>
        </authorList>
    </citation>
    <scope>NUCLEOTIDE SEQUENCE [LARGE SCALE GENOMIC DNA]</scope>
    <source>
        <strain evidence="3 5">JG4066</strain>
    </source>
</reference>
<evidence type="ECO:0000313" key="4">
    <source>
        <dbReference type="Proteomes" id="UP001259340"/>
    </source>
</evidence>
<keyword evidence="5" id="KW-1185">Reference proteome</keyword>
<accession>A0AAW8NPK7</accession>
<evidence type="ECO:0000256" key="1">
    <source>
        <dbReference type="SAM" id="MobiDB-lite"/>
    </source>
</evidence>
<reference evidence="2" key="2">
    <citation type="submission" date="2022-11" db="EMBL/GenBank/DDBJ databases">
        <title>Prophages regulate Shewanella fidelis motility and biofilm formation: implications for gut colonization dynamics in Ciona robusta.</title>
        <authorList>
            <person name="Natarajan O."/>
            <person name="Gibboney S.L."/>
            <person name="Young M.N."/>
            <person name="Lim S.J."/>
            <person name="Pluta N."/>
            <person name="Atkinson C.G.F."/>
            <person name="Leigh B.A."/>
            <person name="Liberti A."/>
            <person name="Kees E."/>
            <person name="Breitbart M."/>
            <person name="Gralnick J."/>
            <person name="Dishaw L.J."/>
        </authorList>
    </citation>
    <scope>NUCLEOTIDE SEQUENCE</scope>
    <source>
        <strain evidence="2">3313</strain>
    </source>
</reference>
<dbReference type="RefSeq" id="WP_310654690.1">
    <property type="nucleotide sequence ID" value="NZ_JAPMLC010000001.1"/>
</dbReference>
<evidence type="ECO:0000313" key="5">
    <source>
        <dbReference type="Proteomes" id="UP001271263"/>
    </source>
</evidence>
<evidence type="ECO:0000313" key="2">
    <source>
        <dbReference type="EMBL" id="MDR8523848.1"/>
    </source>
</evidence>
<sequence>MEVKNEATELVDKLQASPEPAQQLEQNDFQEIPEISPELAAMQNGDFVPENLDGAQDPQQSATNDKAKLTEAETMALNALAPLFGTIQGLTGRSYNLDENAAKKLAQGVAPCLVKYGLVDPSRFFEKWGAEIQAGVAIGSVLFGAYGAHKQYKAEDAKAAADAEKAESKEAA</sequence>
<organism evidence="2 4">
    <name type="scientific">Shewanella fidelis</name>
    <dbReference type="NCBI Taxonomy" id="173509"/>
    <lineage>
        <taxon>Bacteria</taxon>
        <taxon>Pseudomonadati</taxon>
        <taxon>Pseudomonadota</taxon>
        <taxon>Gammaproteobacteria</taxon>
        <taxon>Alteromonadales</taxon>
        <taxon>Shewanellaceae</taxon>
        <taxon>Shewanella</taxon>
    </lineage>
</organism>
<protein>
    <submittedName>
        <fullName evidence="2">Uncharacterized protein</fullName>
    </submittedName>
</protein>
<dbReference type="AlphaFoldDB" id="A0AAW8NPK7"/>
<comment type="caution">
    <text evidence="2">The sequence shown here is derived from an EMBL/GenBank/DDBJ whole genome shotgun (WGS) entry which is preliminary data.</text>
</comment>
<dbReference type="EMBL" id="JAPMLE010000001">
    <property type="protein sequence ID" value="MDR8523848.1"/>
    <property type="molecule type" value="Genomic_DNA"/>
</dbReference>
<evidence type="ECO:0000313" key="3">
    <source>
        <dbReference type="EMBL" id="MDW4823717.1"/>
    </source>
</evidence>
<feature type="compositionally biased region" description="Basic and acidic residues" evidence="1">
    <location>
        <begin position="1"/>
        <end position="12"/>
    </location>
</feature>
<dbReference type="Proteomes" id="UP001259340">
    <property type="component" value="Unassembled WGS sequence"/>
</dbReference>
<dbReference type="Proteomes" id="UP001271263">
    <property type="component" value="Unassembled WGS sequence"/>
</dbReference>
<dbReference type="EMBL" id="JAPMLD010000002">
    <property type="protein sequence ID" value="MDW4823717.1"/>
    <property type="molecule type" value="Genomic_DNA"/>
</dbReference>
<gene>
    <name evidence="2" type="ORF">OS133_09210</name>
    <name evidence="3" type="ORF">OS134_06505</name>
</gene>
<feature type="region of interest" description="Disordered" evidence="1">
    <location>
        <begin position="1"/>
        <end position="30"/>
    </location>
</feature>
<name>A0AAW8NPK7_9GAMM</name>
<proteinExistence type="predicted"/>
<feature type="region of interest" description="Disordered" evidence="1">
    <location>
        <begin position="44"/>
        <end position="66"/>
    </location>
</feature>